<evidence type="ECO:0008006" key="3">
    <source>
        <dbReference type="Google" id="ProtNLM"/>
    </source>
</evidence>
<organism evidence="1 2">
    <name type="scientific">Dermatophagoides pteronyssinus</name>
    <name type="common">European house dust mite</name>
    <dbReference type="NCBI Taxonomy" id="6956"/>
    <lineage>
        <taxon>Eukaryota</taxon>
        <taxon>Metazoa</taxon>
        <taxon>Ecdysozoa</taxon>
        <taxon>Arthropoda</taxon>
        <taxon>Chelicerata</taxon>
        <taxon>Arachnida</taxon>
        <taxon>Acari</taxon>
        <taxon>Acariformes</taxon>
        <taxon>Sarcoptiformes</taxon>
        <taxon>Astigmata</taxon>
        <taxon>Psoroptidia</taxon>
        <taxon>Analgoidea</taxon>
        <taxon>Pyroglyphidae</taxon>
        <taxon>Dermatophagoidinae</taxon>
        <taxon>Dermatophagoides</taxon>
    </lineage>
</organism>
<reference evidence="1 2" key="2">
    <citation type="journal article" date="2022" name="Mol. Biol. Evol.">
        <title>Comparative Genomics Reveals Insights into the Divergent Evolution of Astigmatic Mites and Household Pest Adaptations.</title>
        <authorList>
            <person name="Xiong Q."/>
            <person name="Wan A.T."/>
            <person name="Liu X."/>
            <person name="Fung C.S."/>
            <person name="Xiao X."/>
            <person name="Malainual N."/>
            <person name="Hou J."/>
            <person name="Wang L."/>
            <person name="Wang M."/>
            <person name="Yang K.Y."/>
            <person name="Cui Y."/>
            <person name="Leung E.L."/>
            <person name="Nong W."/>
            <person name="Shin S.K."/>
            <person name="Au S.W."/>
            <person name="Jeong K.Y."/>
            <person name="Chew F.T."/>
            <person name="Hui J.H."/>
            <person name="Leung T.F."/>
            <person name="Tungtrongchitr A."/>
            <person name="Zhong N."/>
            <person name="Liu Z."/>
            <person name="Tsui S.K."/>
        </authorList>
    </citation>
    <scope>NUCLEOTIDE SEQUENCE [LARGE SCALE GENOMIC DNA]</scope>
    <source>
        <strain evidence="1">Derp</strain>
    </source>
</reference>
<dbReference type="EMBL" id="NJHN03000018">
    <property type="protein sequence ID" value="KAH9425468.1"/>
    <property type="molecule type" value="Genomic_DNA"/>
</dbReference>
<keyword evidence="2" id="KW-1185">Reference proteome</keyword>
<evidence type="ECO:0000313" key="1">
    <source>
        <dbReference type="EMBL" id="KAH9425468.1"/>
    </source>
</evidence>
<gene>
    <name evidence="1" type="ORF">DERP_006076</name>
</gene>
<proteinExistence type="predicted"/>
<comment type="caution">
    <text evidence="1">The sequence shown here is derived from an EMBL/GenBank/DDBJ whole genome shotgun (WGS) entry which is preliminary data.</text>
</comment>
<evidence type="ECO:0000313" key="2">
    <source>
        <dbReference type="Proteomes" id="UP000887458"/>
    </source>
</evidence>
<name>A0ABQ8JS83_DERPT</name>
<sequence length="90" mass="9872">MLKISFCSISAFNLSARAAFIFVIIEPTLPTIVANIKTPIKKFITTNVYSKSVSGIGTSPIVVNNINFAIRNACGKFVRVSVRSKHSVRR</sequence>
<dbReference type="Proteomes" id="UP000887458">
    <property type="component" value="Unassembled WGS sequence"/>
</dbReference>
<accession>A0ABQ8JS83</accession>
<protein>
    <recommendedName>
        <fullName evidence="3">Secreted protein</fullName>
    </recommendedName>
</protein>
<reference evidence="1 2" key="1">
    <citation type="journal article" date="2018" name="J. Allergy Clin. Immunol.">
        <title>High-quality assembly of Dermatophagoides pteronyssinus genome and transcriptome reveals a wide range of novel allergens.</title>
        <authorList>
            <person name="Liu X.Y."/>
            <person name="Yang K.Y."/>
            <person name="Wang M.Q."/>
            <person name="Kwok J.S."/>
            <person name="Zeng X."/>
            <person name="Yang Z."/>
            <person name="Xiao X.J."/>
            <person name="Lau C.P."/>
            <person name="Li Y."/>
            <person name="Huang Z.M."/>
            <person name="Ba J.G."/>
            <person name="Yim A.K."/>
            <person name="Ouyang C.Y."/>
            <person name="Ngai S.M."/>
            <person name="Chan T.F."/>
            <person name="Leung E.L."/>
            <person name="Liu L."/>
            <person name="Liu Z.G."/>
            <person name="Tsui S.K."/>
        </authorList>
    </citation>
    <scope>NUCLEOTIDE SEQUENCE [LARGE SCALE GENOMIC DNA]</scope>
    <source>
        <strain evidence="1">Derp</strain>
    </source>
</reference>